<gene>
    <name evidence="8" type="ORF">SAMN05216290_3843</name>
</gene>
<accession>A0A1I0RN98</accession>
<evidence type="ECO:0000256" key="6">
    <source>
        <dbReference type="SAM" id="SignalP"/>
    </source>
</evidence>
<dbReference type="InterPro" id="IPR050824">
    <property type="entry name" value="Thiol_disulfide_DsbA"/>
</dbReference>
<dbReference type="SUPFAM" id="SSF52833">
    <property type="entry name" value="Thioredoxin-like"/>
    <property type="match status" value="1"/>
</dbReference>
<sequence>MKNYLLGLIIILAATTACAQNNKEEKQEEQQAQQVQQSKFQEGVHYNVVSEKASEEPVVTEFFSLYCGHCFQFEAYLDTLKTSINGAKFEKSHVSYIPQNDSLQGVAIVKAFVMMEELGKMPELSKQFFARIHLGEEPLTDVAGIKEIFEANEVSSSEFDKLFANKSINKKTEDMVQLWQDRQIMSVPTLVVNDKYRINMGSVGSMGELIELTNVLLERKD</sequence>
<dbReference type="PANTHER" id="PTHR35891">
    <property type="entry name" value="THIOL:DISULFIDE INTERCHANGE PROTEIN DSBA"/>
    <property type="match status" value="1"/>
</dbReference>
<name>A0A1I0RN98_9BACT</name>
<comment type="similarity">
    <text evidence="1">Belongs to the thioredoxin family. DsbA subfamily.</text>
</comment>
<feature type="chain" id="PRO_5011600288" description="Thiol:disulfide interchange protein DsbA" evidence="6">
    <location>
        <begin position="20"/>
        <end position="221"/>
    </location>
</feature>
<dbReference type="RefSeq" id="WP_090260905.1">
    <property type="nucleotide sequence ID" value="NZ_FOIR01000005.1"/>
</dbReference>
<dbReference type="PROSITE" id="PS51257">
    <property type="entry name" value="PROKAR_LIPOPROTEIN"/>
    <property type="match status" value="1"/>
</dbReference>
<evidence type="ECO:0000313" key="9">
    <source>
        <dbReference type="Proteomes" id="UP000199437"/>
    </source>
</evidence>
<dbReference type="AlphaFoldDB" id="A0A1I0RN98"/>
<dbReference type="CDD" id="cd03019">
    <property type="entry name" value="DsbA_DsbA"/>
    <property type="match status" value="1"/>
</dbReference>
<evidence type="ECO:0000256" key="1">
    <source>
        <dbReference type="ARBA" id="ARBA00005791"/>
    </source>
</evidence>
<dbReference type="OrthoDB" id="9784896at2"/>
<dbReference type="Gene3D" id="3.40.30.10">
    <property type="entry name" value="Glutaredoxin"/>
    <property type="match status" value="1"/>
</dbReference>
<organism evidence="8 9">
    <name type="scientific">Roseivirga pacifica</name>
    <dbReference type="NCBI Taxonomy" id="1267423"/>
    <lineage>
        <taxon>Bacteria</taxon>
        <taxon>Pseudomonadati</taxon>
        <taxon>Bacteroidota</taxon>
        <taxon>Cytophagia</taxon>
        <taxon>Cytophagales</taxon>
        <taxon>Roseivirgaceae</taxon>
        <taxon>Roseivirga</taxon>
    </lineage>
</organism>
<proteinExistence type="inferred from homology"/>
<feature type="signal peptide" evidence="6">
    <location>
        <begin position="1"/>
        <end position="19"/>
    </location>
</feature>
<dbReference type="PANTHER" id="PTHR35891:SF2">
    <property type="entry name" value="THIOL:DISULFIDE INTERCHANGE PROTEIN DSBA"/>
    <property type="match status" value="1"/>
</dbReference>
<dbReference type="Proteomes" id="UP000199437">
    <property type="component" value="Unassembled WGS sequence"/>
</dbReference>
<protein>
    <recommendedName>
        <fullName evidence="2">Thiol:disulfide interchange protein DsbA</fullName>
    </recommendedName>
</protein>
<feature type="domain" description="DSBA-like thioredoxin" evidence="7">
    <location>
        <begin position="59"/>
        <end position="201"/>
    </location>
</feature>
<dbReference type="STRING" id="1267423.SAMN05216290_3843"/>
<keyword evidence="5" id="KW-0676">Redox-active center</keyword>
<evidence type="ECO:0000256" key="2">
    <source>
        <dbReference type="ARBA" id="ARBA00013831"/>
    </source>
</evidence>
<dbReference type="InterPro" id="IPR017937">
    <property type="entry name" value="Thioredoxin_CS"/>
</dbReference>
<evidence type="ECO:0000256" key="5">
    <source>
        <dbReference type="ARBA" id="ARBA00023284"/>
    </source>
</evidence>
<evidence type="ECO:0000313" key="8">
    <source>
        <dbReference type="EMBL" id="SEW42503.1"/>
    </source>
</evidence>
<dbReference type="PROSITE" id="PS00194">
    <property type="entry name" value="THIOREDOXIN_1"/>
    <property type="match status" value="1"/>
</dbReference>
<keyword evidence="9" id="KW-1185">Reference proteome</keyword>
<keyword evidence="3 6" id="KW-0732">Signal</keyword>
<dbReference type="Pfam" id="PF01323">
    <property type="entry name" value="DSBA"/>
    <property type="match status" value="1"/>
</dbReference>
<dbReference type="PIRSF" id="PIRSF001488">
    <property type="entry name" value="Tdi_protein"/>
    <property type="match status" value="1"/>
</dbReference>
<dbReference type="EMBL" id="FOIR01000005">
    <property type="protein sequence ID" value="SEW42503.1"/>
    <property type="molecule type" value="Genomic_DNA"/>
</dbReference>
<evidence type="ECO:0000256" key="3">
    <source>
        <dbReference type="ARBA" id="ARBA00022729"/>
    </source>
</evidence>
<evidence type="ECO:0000256" key="4">
    <source>
        <dbReference type="ARBA" id="ARBA00023157"/>
    </source>
</evidence>
<dbReference type="GeneID" id="99988509"/>
<dbReference type="InterPro" id="IPR001853">
    <property type="entry name" value="DSBA-like_thioredoxin_dom"/>
</dbReference>
<dbReference type="InterPro" id="IPR023205">
    <property type="entry name" value="DsbA/DsbL"/>
</dbReference>
<evidence type="ECO:0000259" key="7">
    <source>
        <dbReference type="Pfam" id="PF01323"/>
    </source>
</evidence>
<keyword evidence="4" id="KW-1015">Disulfide bond</keyword>
<dbReference type="GO" id="GO:0016491">
    <property type="term" value="F:oxidoreductase activity"/>
    <property type="evidence" value="ECO:0007669"/>
    <property type="project" value="InterPro"/>
</dbReference>
<reference evidence="9" key="1">
    <citation type="submission" date="2016-10" db="EMBL/GenBank/DDBJ databases">
        <authorList>
            <person name="Varghese N."/>
            <person name="Submissions S."/>
        </authorList>
    </citation>
    <scope>NUCLEOTIDE SEQUENCE [LARGE SCALE GENOMIC DNA]</scope>
    <source>
        <strain evidence="9">CGMCC 1.12402</strain>
    </source>
</reference>
<dbReference type="InterPro" id="IPR036249">
    <property type="entry name" value="Thioredoxin-like_sf"/>
</dbReference>